<name>A0A4Y2UC20_ARAVE</name>
<dbReference type="EMBL" id="BGPR01035623">
    <property type="protein sequence ID" value="GBO10555.1"/>
    <property type="molecule type" value="Genomic_DNA"/>
</dbReference>
<dbReference type="AlphaFoldDB" id="A0A4Y2UC20"/>
<comment type="caution">
    <text evidence="2">The sequence shown here is derived from an EMBL/GenBank/DDBJ whole genome shotgun (WGS) entry which is preliminary data.</text>
</comment>
<gene>
    <name evidence="2" type="ORF">AVEN_91589_1</name>
</gene>
<sequence length="175" mass="19075">MSAAYSFNQVLVEISNEASEVAFIVLQWASTTGKINSCSSCWVLETSVRLTGNQDKKSNKILSLPEICSQNQARLVKAHIGIKGNEISDTLAKDATTDGVPASLPFPNIYLKTNDYSSPSRFGKLSGKMVRLADRFTAFFRKYQTNSCTIPENASNSPIAMAPSPPTSRDSVFIL</sequence>
<evidence type="ECO:0000256" key="1">
    <source>
        <dbReference type="SAM" id="MobiDB-lite"/>
    </source>
</evidence>
<reference evidence="2 3" key="1">
    <citation type="journal article" date="2019" name="Sci. Rep.">
        <title>Orb-weaving spider Araneus ventricosus genome elucidates the spidroin gene catalogue.</title>
        <authorList>
            <person name="Kono N."/>
            <person name="Nakamura H."/>
            <person name="Ohtoshi R."/>
            <person name="Moran D.A.P."/>
            <person name="Shinohara A."/>
            <person name="Yoshida Y."/>
            <person name="Fujiwara M."/>
            <person name="Mori M."/>
            <person name="Tomita M."/>
            <person name="Arakawa K."/>
        </authorList>
    </citation>
    <scope>NUCLEOTIDE SEQUENCE [LARGE SCALE GENOMIC DNA]</scope>
</reference>
<accession>A0A4Y2UC20</accession>
<evidence type="ECO:0008006" key="4">
    <source>
        <dbReference type="Google" id="ProtNLM"/>
    </source>
</evidence>
<dbReference type="Proteomes" id="UP000499080">
    <property type="component" value="Unassembled WGS sequence"/>
</dbReference>
<keyword evidence="3" id="KW-1185">Reference proteome</keyword>
<feature type="region of interest" description="Disordered" evidence="1">
    <location>
        <begin position="154"/>
        <end position="175"/>
    </location>
</feature>
<protein>
    <recommendedName>
        <fullName evidence="4">RNase H type-1 domain-containing protein</fullName>
    </recommendedName>
</protein>
<organism evidence="2 3">
    <name type="scientific">Araneus ventricosus</name>
    <name type="common">Orbweaver spider</name>
    <name type="synonym">Epeira ventricosa</name>
    <dbReference type="NCBI Taxonomy" id="182803"/>
    <lineage>
        <taxon>Eukaryota</taxon>
        <taxon>Metazoa</taxon>
        <taxon>Ecdysozoa</taxon>
        <taxon>Arthropoda</taxon>
        <taxon>Chelicerata</taxon>
        <taxon>Arachnida</taxon>
        <taxon>Araneae</taxon>
        <taxon>Araneomorphae</taxon>
        <taxon>Entelegynae</taxon>
        <taxon>Araneoidea</taxon>
        <taxon>Araneidae</taxon>
        <taxon>Araneus</taxon>
    </lineage>
</organism>
<proteinExistence type="predicted"/>
<evidence type="ECO:0000313" key="3">
    <source>
        <dbReference type="Proteomes" id="UP000499080"/>
    </source>
</evidence>
<evidence type="ECO:0000313" key="2">
    <source>
        <dbReference type="EMBL" id="GBO10555.1"/>
    </source>
</evidence>